<organism evidence="9 10">
    <name type="scientific">Candidatus Gottesmanbacteria bacterium RIFCSPLOWO2_01_FULL_39_12b</name>
    <dbReference type="NCBI Taxonomy" id="1798388"/>
    <lineage>
        <taxon>Bacteria</taxon>
        <taxon>Candidatus Gottesmaniibacteriota</taxon>
    </lineage>
</organism>
<evidence type="ECO:0000256" key="4">
    <source>
        <dbReference type="ARBA" id="ARBA00022692"/>
    </source>
</evidence>
<dbReference type="AlphaFoldDB" id="A0A1F6APV2"/>
<dbReference type="Proteomes" id="UP000176609">
    <property type="component" value="Unassembled WGS sequence"/>
</dbReference>
<feature type="transmembrane region" description="Helical" evidence="8">
    <location>
        <begin position="355"/>
        <end position="371"/>
    </location>
</feature>
<accession>A0A1F6APV2</accession>
<feature type="transmembrane region" description="Helical" evidence="8">
    <location>
        <begin position="193"/>
        <end position="215"/>
    </location>
</feature>
<evidence type="ECO:0000256" key="1">
    <source>
        <dbReference type="ARBA" id="ARBA00004651"/>
    </source>
</evidence>
<keyword evidence="2" id="KW-1003">Cell membrane</keyword>
<feature type="transmembrane region" description="Helical" evidence="8">
    <location>
        <begin position="407"/>
        <end position="427"/>
    </location>
</feature>
<evidence type="ECO:0000313" key="9">
    <source>
        <dbReference type="EMBL" id="OGG26711.1"/>
    </source>
</evidence>
<feature type="transmembrane region" description="Helical" evidence="8">
    <location>
        <begin position="564"/>
        <end position="582"/>
    </location>
</feature>
<keyword evidence="4 8" id="KW-0812">Transmembrane</keyword>
<keyword evidence="3" id="KW-0808">Transferase</keyword>
<dbReference type="GO" id="GO:0016758">
    <property type="term" value="F:hexosyltransferase activity"/>
    <property type="evidence" value="ECO:0007669"/>
    <property type="project" value="InterPro"/>
</dbReference>
<feature type="transmembrane region" description="Helical" evidence="8">
    <location>
        <begin position="528"/>
        <end position="552"/>
    </location>
</feature>
<reference evidence="9 10" key="1">
    <citation type="journal article" date="2016" name="Nat. Commun.">
        <title>Thousands of microbial genomes shed light on interconnected biogeochemical processes in an aquifer system.</title>
        <authorList>
            <person name="Anantharaman K."/>
            <person name="Brown C.T."/>
            <person name="Hug L.A."/>
            <person name="Sharon I."/>
            <person name="Castelle C.J."/>
            <person name="Probst A.J."/>
            <person name="Thomas B.C."/>
            <person name="Singh A."/>
            <person name="Wilkins M.J."/>
            <person name="Karaoz U."/>
            <person name="Brodie E.L."/>
            <person name="Williams K.H."/>
            <person name="Hubbard S.S."/>
            <person name="Banfield J.F."/>
        </authorList>
    </citation>
    <scope>NUCLEOTIDE SEQUENCE [LARGE SCALE GENOMIC DNA]</scope>
</reference>
<evidence type="ECO:0000256" key="7">
    <source>
        <dbReference type="ARBA" id="ARBA00024033"/>
    </source>
</evidence>
<sequence length="628" mass="73006">MKHLFKNSKKYFFVTFFLFILSLLWIFYTYNDKFQYQVIKNVTYNNIDSQKEYSEAVSSNYKDVDISFSLFVDSKDNIVDIFQTGSLGTGLIMRFSQPGLLQIIIGYDNLLGNKVYSLTDSFEYNKAHAIKVIVTKEKHLWVAYDDILVINTYDKNINFDVSKFRLGQFFHDEKITKSTISNLKYTYTLFRTVPAYSIVKKIMTLIFFVLSFQLLKKNIRIFSREERIKYTAFILVVGFLMAVFYLIGQSILGYTYPKNTFLFNPGNMFSDFIGPVNNPDIITYSFFMASIKLFFYHFGTEISLVLFLVGSIAFLTLINIKEIAGKKFNTTSIFYAAVFSLLSYPVLFAINRGNFELWVFVLLYLFSYYLNQKRFIRSAIFLSLAISLKIFPAVFLIVMLSCKKFKAAIYACLFTLCTTLISLAVFASRSSHNVSKLISQYVNTYTIGYVKEYVVDNRGLDFGHSLYGLLKLRIFSFYKTTNITDVTLKKITTLLNSYTRIQISLLVILSAYILFIEKELWKKITLMVIAMNLLPFVSADYKLINFFIPLYLFINKKEKSRIDFLYIILFSLLLVPKNYYTVLLNLPDTSLSVLLNPLIMIILALFILFEGFKNMYVRKRSSYVSSVI</sequence>
<comment type="similarity">
    <text evidence="7">Belongs to the glycosyltransferase 87 family.</text>
</comment>
<evidence type="ECO:0000256" key="3">
    <source>
        <dbReference type="ARBA" id="ARBA00022679"/>
    </source>
</evidence>
<comment type="subcellular location">
    <subcellularLocation>
        <location evidence="1">Cell membrane</location>
        <topology evidence="1">Multi-pass membrane protein</topology>
    </subcellularLocation>
</comment>
<feature type="transmembrane region" description="Helical" evidence="8">
    <location>
        <begin position="12"/>
        <end position="30"/>
    </location>
</feature>
<evidence type="ECO:0000256" key="8">
    <source>
        <dbReference type="SAM" id="Phobius"/>
    </source>
</evidence>
<protein>
    <recommendedName>
        <fullName evidence="11">DUF2029 domain-containing protein</fullName>
    </recommendedName>
</protein>
<keyword evidence="6 8" id="KW-0472">Membrane</keyword>
<dbReference type="GO" id="GO:0005886">
    <property type="term" value="C:plasma membrane"/>
    <property type="evidence" value="ECO:0007669"/>
    <property type="project" value="UniProtKB-SubCell"/>
</dbReference>
<dbReference type="EMBL" id="MFJR01000007">
    <property type="protein sequence ID" value="OGG26711.1"/>
    <property type="molecule type" value="Genomic_DNA"/>
</dbReference>
<gene>
    <name evidence="9" type="ORF">A2960_00880</name>
</gene>
<evidence type="ECO:0000256" key="5">
    <source>
        <dbReference type="ARBA" id="ARBA00022989"/>
    </source>
</evidence>
<proteinExistence type="inferred from homology"/>
<keyword evidence="5 8" id="KW-1133">Transmembrane helix</keyword>
<evidence type="ECO:0000256" key="2">
    <source>
        <dbReference type="ARBA" id="ARBA00022475"/>
    </source>
</evidence>
<feature type="transmembrane region" description="Helical" evidence="8">
    <location>
        <begin position="332"/>
        <end position="349"/>
    </location>
</feature>
<evidence type="ECO:0000256" key="6">
    <source>
        <dbReference type="ARBA" id="ARBA00023136"/>
    </source>
</evidence>
<feature type="transmembrane region" description="Helical" evidence="8">
    <location>
        <begin position="227"/>
        <end position="247"/>
    </location>
</feature>
<comment type="caution">
    <text evidence="9">The sequence shown here is derived from an EMBL/GenBank/DDBJ whole genome shotgun (WGS) entry which is preliminary data.</text>
</comment>
<feature type="transmembrane region" description="Helical" evidence="8">
    <location>
        <begin position="594"/>
        <end position="612"/>
    </location>
</feature>
<name>A0A1F6APV2_9BACT</name>
<dbReference type="Pfam" id="PF09594">
    <property type="entry name" value="GT87"/>
    <property type="match status" value="1"/>
</dbReference>
<evidence type="ECO:0000313" key="10">
    <source>
        <dbReference type="Proteomes" id="UP000176609"/>
    </source>
</evidence>
<dbReference type="InterPro" id="IPR018584">
    <property type="entry name" value="GT87"/>
</dbReference>
<feature type="transmembrane region" description="Helical" evidence="8">
    <location>
        <begin position="498"/>
        <end position="516"/>
    </location>
</feature>
<feature type="transmembrane region" description="Helical" evidence="8">
    <location>
        <begin position="378"/>
        <end position="401"/>
    </location>
</feature>
<evidence type="ECO:0008006" key="11">
    <source>
        <dbReference type="Google" id="ProtNLM"/>
    </source>
</evidence>
<feature type="transmembrane region" description="Helical" evidence="8">
    <location>
        <begin position="294"/>
        <end position="320"/>
    </location>
</feature>